<sequence length="461" mass="51247">MATRFSGKVSEIKTFPLSPSESLEGELAVLRAELARETALRKRYETQLRQFSASLPVVIWMADADRRLRFVSDNWYAITGTGPDQLESWVFTMHEEDRLTVPGEIHAAADRRERFAIEYRILKADGTIAWVLNVGAPKFDECGRYDGYVGAVMDVSERRAATETLQDLETRLSLALDGTRVGVWDWDIASGDVWLSDSALAIQGYAVGEVKGHAAGFSDYIHPDDLEEHTRRITACLKDEQPMVNLEHRLRCKDGGWVWVAERSRVVERDAQGRALRMIGTRTDISDQRERDERLRWLAAHDVLTELPNRGRFQELLLAAMRETDARGGRMALMLVDLDHFKAVNDGFGHDAGDALLRRAARRLRDAFTTGSVSRLGGDEFAILLPDAGRHSEEVMALAAQAVRAGTTDSGEPGESTASVGVAFYPDHAGNAADLTKAADVALYMAKQAGRACARLYEPRR</sequence>
<evidence type="ECO:0000256" key="1">
    <source>
        <dbReference type="SAM" id="Coils"/>
    </source>
</evidence>
<dbReference type="InterPro" id="IPR035965">
    <property type="entry name" value="PAS-like_dom_sf"/>
</dbReference>
<dbReference type="CDD" id="cd00130">
    <property type="entry name" value="PAS"/>
    <property type="match status" value="2"/>
</dbReference>
<keyword evidence="8" id="KW-1185">Reference proteome</keyword>
<dbReference type="SMART" id="SM00091">
    <property type="entry name" value="PAS"/>
    <property type="match status" value="2"/>
</dbReference>
<name>A0AAD1D7H0_SPHMI</name>
<dbReference type="SMART" id="SM00267">
    <property type="entry name" value="GGDEF"/>
    <property type="match status" value="1"/>
</dbReference>
<feature type="domain" description="GGDEF" evidence="4">
    <location>
        <begin position="329"/>
        <end position="459"/>
    </location>
</feature>
<evidence type="ECO:0000313" key="8">
    <source>
        <dbReference type="Proteomes" id="UP000276029"/>
    </source>
</evidence>
<dbReference type="Gene3D" id="3.30.70.270">
    <property type="match status" value="1"/>
</dbReference>
<dbReference type="InterPro" id="IPR029787">
    <property type="entry name" value="Nucleotide_cyclase"/>
</dbReference>
<dbReference type="KEGG" id="smic:SmB9_19190"/>
<reference evidence="6 8" key="2">
    <citation type="submission" date="2018-10" db="EMBL/GenBank/DDBJ databases">
        <title>Genomic Encyclopedia of Type Strains, Phase IV (KMG-IV): sequencing the most valuable type-strain genomes for metagenomic binning, comparative biology and taxonomic classification.</title>
        <authorList>
            <person name="Goeker M."/>
        </authorList>
    </citation>
    <scope>NUCLEOTIDE SEQUENCE [LARGE SCALE GENOMIC DNA]</scope>
    <source>
        <strain evidence="6 8">DSM 19791</strain>
    </source>
</reference>
<dbReference type="PROSITE" id="PS50112">
    <property type="entry name" value="PAS"/>
    <property type="match status" value="1"/>
</dbReference>
<dbReference type="RefSeq" id="WP_160119160.1">
    <property type="nucleotide sequence ID" value="NZ_AP018711.1"/>
</dbReference>
<dbReference type="InterPro" id="IPR052155">
    <property type="entry name" value="Biofilm_reg_signaling"/>
</dbReference>
<feature type="domain" description="PAC" evidence="3">
    <location>
        <begin position="115"/>
        <end position="167"/>
    </location>
</feature>
<dbReference type="InterPro" id="IPR000014">
    <property type="entry name" value="PAS"/>
</dbReference>
<feature type="domain" description="PAS" evidence="2">
    <location>
        <begin position="168"/>
        <end position="240"/>
    </location>
</feature>
<evidence type="ECO:0000313" key="5">
    <source>
        <dbReference type="EMBL" id="BBE34261.1"/>
    </source>
</evidence>
<keyword evidence="1" id="KW-0175">Coiled coil</keyword>
<evidence type="ECO:0000313" key="6">
    <source>
        <dbReference type="EMBL" id="RKS91291.1"/>
    </source>
</evidence>
<dbReference type="PANTHER" id="PTHR44757:SF2">
    <property type="entry name" value="BIOFILM ARCHITECTURE MAINTENANCE PROTEIN MBAA"/>
    <property type="match status" value="1"/>
</dbReference>
<dbReference type="SUPFAM" id="SSF55073">
    <property type="entry name" value="Nucleotide cyclase"/>
    <property type="match status" value="1"/>
</dbReference>
<dbReference type="CDD" id="cd01949">
    <property type="entry name" value="GGDEF"/>
    <property type="match status" value="1"/>
</dbReference>
<organism evidence="5 7">
    <name type="scientific">Sphingosinicella microcystinivorans</name>
    <dbReference type="NCBI Taxonomy" id="335406"/>
    <lineage>
        <taxon>Bacteria</taxon>
        <taxon>Pseudomonadati</taxon>
        <taxon>Pseudomonadota</taxon>
        <taxon>Alphaproteobacteria</taxon>
        <taxon>Sphingomonadales</taxon>
        <taxon>Sphingosinicellaceae</taxon>
        <taxon>Sphingosinicella</taxon>
    </lineage>
</organism>
<dbReference type="NCBIfam" id="TIGR00229">
    <property type="entry name" value="sensory_box"/>
    <property type="match status" value="2"/>
</dbReference>
<evidence type="ECO:0000259" key="3">
    <source>
        <dbReference type="PROSITE" id="PS50113"/>
    </source>
</evidence>
<dbReference type="AlphaFoldDB" id="A0AAD1D7H0"/>
<dbReference type="Pfam" id="PF00990">
    <property type="entry name" value="GGDEF"/>
    <property type="match status" value="1"/>
</dbReference>
<dbReference type="InterPro" id="IPR000160">
    <property type="entry name" value="GGDEF_dom"/>
</dbReference>
<dbReference type="PANTHER" id="PTHR44757">
    <property type="entry name" value="DIGUANYLATE CYCLASE DGCP"/>
    <property type="match status" value="1"/>
</dbReference>
<evidence type="ECO:0000259" key="4">
    <source>
        <dbReference type="PROSITE" id="PS50887"/>
    </source>
</evidence>
<reference evidence="5 7" key="1">
    <citation type="submission" date="2018-06" db="EMBL/GenBank/DDBJ databases">
        <title>Complete Genome Sequence of the Microcystin-Degrading Bacterium Sphingosinicella microcystinivorans Strain B-9.</title>
        <authorList>
            <person name="Jin H."/>
            <person name="Nishizawa T."/>
            <person name="Guo Y."/>
            <person name="Nishizawa A."/>
            <person name="Park H."/>
            <person name="Kato H."/>
            <person name="Tsuji K."/>
            <person name="Harada K."/>
        </authorList>
    </citation>
    <scope>NUCLEOTIDE SEQUENCE [LARGE SCALE GENOMIC DNA]</scope>
    <source>
        <strain evidence="5 7">B9</strain>
    </source>
</reference>
<dbReference type="InterPro" id="IPR043128">
    <property type="entry name" value="Rev_trsase/Diguanyl_cyclase"/>
</dbReference>
<dbReference type="Gene3D" id="3.30.450.20">
    <property type="entry name" value="PAS domain"/>
    <property type="match status" value="2"/>
</dbReference>
<proteinExistence type="predicted"/>
<feature type="domain" description="PAC" evidence="3">
    <location>
        <begin position="244"/>
        <end position="297"/>
    </location>
</feature>
<dbReference type="EMBL" id="AP018711">
    <property type="protein sequence ID" value="BBE34261.1"/>
    <property type="molecule type" value="Genomic_DNA"/>
</dbReference>
<dbReference type="InterPro" id="IPR000700">
    <property type="entry name" value="PAS-assoc_C"/>
</dbReference>
<evidence type="ECO:0000259" key="2">
    <source>
        <dbReference type="PROSITE" id="PS50112"/>
    </source>
</evidence>
<dbReference type="PROSITE" id="PS50113">
    <property type="entry name" value="PAC"/>
    <property type="match status" value="2"/>
</dbReference>
<dbReference type="PROSITE" id="PS50887">
    <property type="entry name" value="GGDEF"/>
    <property type="match status" value="1"/>
</dbReference>
<protein>
    <submittedName>
        <fullName evidence="6">Diguanylate cyclase with PAS/PAC sensor</fullName>
    </submittedName>
</protein>
<dbReference type="InterPro" id="IPR013655">
    <property type="entry name" value="PAS_fold_3"/>
</dbReference>
<dbReference type="SMART" id="SM00086">
    <property type="entry name" value="PAC"/>
    <property type="match status" value="2"/>
</dbReference>
<gene>
    <name evidence="6" type="ORF">DFR51_0851</name>
    <name evidence="5" type="ORF">SmB9_19190</name>
</gene>
<feature type="coiled-coil region" evidence="1">
    <location>
        <begin position="20"/>
        <end position="47"/>
    </location>
</feature>
<accession>A0AAD1D7H0</accession>
<dbReference type="Proteomes" id="UP000276029">
    <property type="component" value="Unassembled WGS sequence"/>
</dbReference>
<dbReference type="EMBL" id="RBWX01000007">
    <property type="protein sequence ID" value="RKS91291.1"/>
    <property type="molecule type" value="Genomic_DNA"/>
</dbReference>
<dbReference type="InterPro" id="IPR001610">
    <property type="entry name" value="PAC"/>
</dbReference>
<evidence type="ECO:0000313" key="7">
    <source>
        <dbReference type="Proteomes" id="UP000275727"/>
    </source>
</evidence>
<dbReference type="SUPFAM" id="SSF55785">
    <property type="entry name" value="PYP-like sensor domain (PAS domain)"/>
    <property type="match status" value="2"/>
</dbReference>
<dbReference type="NCBIfam" id="TIGR00254">
    <property type="entry name" value="GGDEF"/>
    <property type="match status" value="1"/>
</dbReference>
<dbReference type="Proteomes" id="UP000275727">
    <property type="component" value="Chromosome"/>
</dbReference>
<dbReference type="Pfam" id="PF08447">
    <property type="entry name" value="PAS_3"/>
    <property type="match status" value="2"/>
</dbReference>